<dbReference type="InterPro" id="IPR004740">
    <property type="entry name" value="Nuc_H_symport"/>
</dbReference>
<keyword evidence="6 7" id="KW-0472">Membrane</keyword>
<keyword evidence="4 7" id="KW-0812">Transmembrane</keyword>
<feature type="transmembrane region" description="Helical" evidence="7">
    <location>
        <begin position="349"/>
        <end position="370"/>
    </location>
</feature>
<accession>A0ABP7QBF2</accession>
<feature type="transmembrane region" description="Helical" evidence="7">
    <location>
        <begin position="134"/>
        <end position="151"/>
    </location>
</feature>
<keyword evidence="9" id="KW-1185">Reference proteome</keyword>
<evidence type="ECO:0000256" key="6">
    <source>
        <dbReference type="ARBA" id="ARBA00023136"/>
    </source>
</evidence>
<feature type="transmembrane region" description="Helical" evidence="7">
    <location>
        <begin position="213"/>
        <end position="232"/>
    </location>
</feature>
<feature type="transmembrane region" description="Helical" evidence="7">
    <location>
        <begin position="43"/>
        <end position="63"/>
    </location>
</feature>
<evidence type="ECO:0000256" key="4">
    <source>
        <dbReference type="ARBA" id="ARBA00022692"/>
    </source>
</evidence>
<evidence type="ECO:0000313" key="9">
    <source>
        <dbReference type="Proteomes" id="UP001501081"/>
    </source>
</evidence>
<feature type="transmembrane region" description="Helical" evidence="7">
    <location>
        <begin position="163"/>
        <end position="183"/>
    </location>
</feature>
<feature type="transmembrane region" description="Helical" evidence="7">
    <location>
        <begin position="12"/>
        <end position="31"/>
    </location>
</feature>
<feature type="transmembrane region" description="Helical" evidence="7">
    <location>
        <begin position="252"/>
        <end position="277"/>
    </location>
</feature>
<dbReference type="PANTHER" id="PTHR23522">
    <property type="entry name" value="BLL5896 PROTEIN"/>
    <property type="match status" value="1"/>
</dbReference>
<sequence>MMNVKFRLTIMSFMQFFVWAAWLITIANYWFGTKQWDGADFGIIFSTMGIASLFMPTLTGILADKWINAERLYAILHILYAATMFYLPQVENPHSFFWVMLVAMCFYMPTIALSNSISYTTLKNGNYDVVKSFPPIRVWGTVGFIVAMWITNLTGNKASANQFYIAGISALALGFYSFTLPACKPSNLISEKTSFIQKLGLESFKLFADYKMALFFVFSMFLGAALQLTNAYGDVFLDEFKLFPVFADSFVIKYSTIILSISQISETLFILAIPFFLKKFGIKWVIVIAMFAWVLRFGLFAYGDPSSNLWMIIVSCIVYGMAFDFFNISGSLFVETSTTPKTRSSAQGLFMMMTNGFGAVFGSLVSGLMINKYFTTYYTTIDSLSKYVKSEADNTHLLKFLQNKGISVLENGNLSRPLDVKDWHNIWLTFTIYVLVIAVVFVIVFKHKHTKAEEKAIEAISH</sequence>
<dbReference type="CDD" id="cd06177">
    <property type="entry name" value="MFS_NHS"/>
    <property type="match status" value="1"/>
</dbReference>
<dbReference type="EMBL" id="BAABAK010000018">
    <property type="protein sequence ID" value="GAA3979315.1"/>
    <property type="molecule type" value="Genomic_DNA"/>
</dbReference>
<name>A0ABP7QBF2_9SPHI</name>
<evidence type="ECO:0000313" key="8">
    <source>
        <dbReference type="EMBL" id="GAA3979315.1"/>
    </source>
</evidence>
<dbReference type="PANTHER" id="PTHR23522:SF4">
    <property type="entry name" value="NUCLEOSIDE PERMEASE NUPG-RELATED"/>
    <property type="match status" value="1"/>
</dbReference>
<dbReference type="SUPFAM" id="SSF103473">
    <property type="entry name" value="MFS general substrate transporter"/>
    <property type="match status" value="2"/>
</dbReference>
<gene>
    <name evidence="8" type="ORF">GCM10022246_34220</name>
</gene>
<dbReference type="Pfam" id="PF03825">
    <property type="entry name" value="Nuc_H_symport"/>
    <property type="match status" value="1"/>
</dbReference>
<evidence type="ECO:0000256" key="7">
    <source>
        <dbReference type="SAM" id="Phobius"/>
    </source>
</evidence>
<keyword evidence="3" id="KW-1003">Cell membrane</keyword>
<comment type="subcellular location">
    <subcellularLocation>
        <location evidence="1">Cell membrane</location>
        <topology evidence="1">Multi-pass membrane protein</topology>
    </subcellularLocation>
</comment>
<evidence type="ECO:0000256" key="1">
    <source>
        <dbReference type="ARBA" id="ARBA00004651"/>
    </source>
</evidence>
<feature type="transmembrane region" description="Helical" evidence="7">
    <location>
        <begin position="309"/>
        <end position="328"/>
    </location>
</feature>
<dbReference type="RefSeq" id="WP_410478663.1">
    <property type="nucleotide sequence ID" value="NZ_BAABAK010000018.1"/>
</dbReference>
<organism evidence="8 9">
    <name type="scientific">Pedobacter ginsengiterrae</name>
    <dbReference type="NCBI Taxonomy" id="871696"/>
    <lineage>
        <taxon>Bacteria</taxon>
        <taxon>Pseudomonadati</taxon>
        <taxon>Bacteroidota</taxon>
        <taxon>Sphingobacteriia</taxon>
        <taxon>Sphingobacteriales</taxon>
        <taxon>Sphingobacteriaceae</taxon>
        <taxon>Pedobacter</taxon>
    </lineage>
</organism>
<evidence type="ECO:0000256" key="5">
    <source>
        <dbReference type="ARBA" id="ARBA00022989"/>
    </source>
</evidence>
<dbReference type="Proteomes" id="UP001501081">
    <property type="component" value="Unassembled WGS sequence"/>
</dbReference>
<protein>
    <submittedName>
        <fullName evidence="8">Nucleoside permease</fullName>
    </submittedName>
</protein>
<dbReference type="Gene3D" id="1.20.1250.20">
    <property type="entry name" value="MFS general substrate transporter like domains"/>
    <property type="match status" value="2"/>
</dbReference>
<comment type="caution">
    <text evidence="8">The sequence shown here is derived from an EMBL/GenBank/DDBJ whole genome shotgun (WGS) entry which is preliminary data.</text>
</comment>
<feature type="transmembrane region" description="Helical" evidence="7">
    <location>
        <begin position="95"/>
        <end position="113"/>
    </location>
</feature>
<proteinExistence type="predicted"/>
<keyword evidence="2" id="KW-0813">Transport</keyword>
<keyword evidence="5 7" id="KW-1133">Transmembrane helix</keyword>
<dbReference type="NCBIfam" id="TIGR00889">
    <property type="entry name" value="2A0110"/>
    <property type="match status" value="1"/>
</dbReference>
<evidence type="ECO:0000256" key="3">
    <source>
        <dbReference type="ARBA" id="ARBA00022475"/>
    </source>
</evidence>
<dbReference type="InterPro" id="IPR036259">
    <property type="entry name" value="MFS_trans_sf"/>
</dbReference>
<reference evidence="9" key="1">
    <citation type="journal article" date="2019" name="Int. J. Syst. Evol. Microbiol.">
        <title>The Global Catalogue of Microorganisms (GCM) 10K type strain sequencing project: providing services to taxonomists for standard genome sequencing and annotation.</title>
        <authorList>
            <consortium name="The Broad Institute Genomics Platform"/>
            <consortium name="The Broad Institute Genome Sequencing Center for Infectious Disease"/>
            <person name="Wu L."/>
            <person name="Ma J."/>
        </authorList>
    </citation>
    <scope>NUCLEOTIDE SEQUENCE [LARGE SCALE GENOMIC DNA]</scope>
    <source>
        <strain evidence="9">JCM 17338</strain>
    </source>
</reference>
<feature type="transmembrane region" description="Helical" evidence="7">
    <location>
        <begin position="284"/>
        <end position="303"/>
    </location>
</feature>
<feature type="transmembrane region" description="Helical" evidence="7">
    <location>
        <begin position="426"/>
        <end position="445"/>
    </location>
</feature>
<feature type="transmembrane region" description="Helical" evidence="7">
    <location>
        <begin position="72"/>
        <end position="89"/>
    </location>
</feature>
<evidence type="ECO:0000256" key="2">
    <source>
        <dbReference type="ARBA" id="ARBA00022448"/>
    </source>
</evidence>